<keyword evidence="6" id="KW-0645">Protease</keyword>
<feature type="domain" description="Peptidase M16 C-terminal" evidence="5">
    <location>
        <begin position="172"/>
        <end position="350"/>
    </location>
</feature>
<dbReference type="GO" id="GO:0006508">
    <property type="term" value="P:proteolysis"/>
    <property type="evidence" value="ECO:0007669"/>
    <property type="project" value="UniProtKB-KW"/>
</dbReference>
<evidence type="ECO:0000259" key="5">
    <source>
        <dbReference type="Pfam" id="PF05193"/>
    </source>
</evidence>
<comment type="cofactor">
    <cofactor evidence="1">
        <name>Zn(2+)</name>
        <dbReference type="ChEBI" id="CHEBI:29105"/>
    </cofactor>
</comment>
<organism evidence="6 7">
    <name type="scientific">Rhodopirellula islandica</name>
    <dbReference type="NCBI Taxonomy" id="595434"/>
    <lineage>
        <taxon>Bacteria</taxon>
        <taxon>Pseudomonadati</taxon>
        <taxon>Planctomycetota</taxon>
        <taxon>Planctomycetia</taxon>
        <taxon>Pirellulales</taxon>
        <taxon>Pirellulaceae</taxon>
        <taxon>Rhodopirellula</taxon>
    </lineage>
</organism>
<evidence type="ECO:0000256" key="1">
    <source>
        <dbReference type="ARBA" id="ARBA00001947"/>
    </source>
</evidence>
<comment type="caution">
    <text evidence="6">The sequence shown here is derived from an EMBL/GenBank/DDBJ whole genome shotgun (WGS) entry which is preliminary data.</text>
</comment>
<dbReference type="PANTHER" id="PTHR11851:SF49">
    <property type="entry name" value="MITOCHONDRIAL-PROCESSING PEPTIDASE SUBUNIT ALPHA"/>
    <property type="match status" value="1"/>
</dbReference>
<name>A0A0J1BMZ5_RHOIS</name>
<dbReference type="Proteomes" id="UP000036367">
    <property type="component" value="Unassembled WGS sequence"/>
</dbReference>
<dbReference type="PROSITE" id="PS00143">
    <property type="entry name" value="INSULINASE"/>
    <property type="match status" value="1"/>
</dbReference>
<sequence length="425" mass="46808">MNELKSTTLKSTTLANGLRIVADIDLRGYSAAVGYFVRAGARDETDIESGLSHFLEHMMFKGTARRSAADVNRELDELGGQSNAYTSEEQTVYYSSVLPKYQDRMVDLLTDMLSPSLDADDFATERNVILEEIAKYEDQPPFGAFERVMECAYGPRGLGRRVLGTTHSIESMQVESMRAYFNRRYRPENIVLAASGNVDFDGLVAQAEKMTQHWLDRPAPSDLAGDDLSTTPEGIELTQHLSVPDAAQSYRVTLGDGPSMQSELRYAMRLLASIVGDDGGSRLFWDLIDTGRAEVATLWPQEFTDTGALFTYLVCAADDMDSNVRLMNEVLGRVARDGVEQSELDQIINKTVAGCIMQSERPSNRLFGLGSRWLCCGDYLSLDELLDAYRGVTIESVAEAARTYLGQSATEVVASSAEPQSNLVG</sequence>
<dbReference type="InterPro" id="IPR001431">
    <property type="entry name" value="Pept_M16_Zn_BS"/>
</dbReference>
<dbReference type="InterPro" id="IPR011765">
    <property type="entry name" value="Pept_M16_N"/>
</dbReference>
<dbReference type="InterPro" id="IPR050361">
    <property type="entry name" value="MPP/UQCRC_Complex"/>
</dbReference>
<dbReference type="InterPro" id="IPR011249">
    <property type="entry name" value="Metalloenz_LuxS/M16"/>
</dbReference>
<keyword evidence="6" id="KW-0378">Hydrolase</keyword>
<dbReference type="InterPro" id="IPR007863">
    <property type="entry name" value="Peptidase_M16_C"/>
</dbReference>
<dbReference type="STRING" id="595434.RISK_000051"/>
<dbReference type="RefSeq" id="WP_047812238.1">
    <property type="nucleotide sequence ID" value="NZ_LECT01000001.1"/>
</dbReference>
<dbReference type="GO" id="GO:0046872">
    <property type="term" value="F:metal ion binding"/>
    <property type="evidence" value="ECO:0007669"/>
    <property type="project" value="InterPro"/>
</dbReference>
<dbReference type="Pfam" id="PF05193">
    <property type="entry name" value="Peptidase_M16_C"/>
    <property type="match status" value="1"/>
</dbReference>
<keyword evidence="7" id="KW-1185">Reference proteome</keyword>
<dbReference type="Gene3D" id="3.30.830.10">
    <property type="entry name" value="Metalloenzyme, LuxS/M16 peptidase-like"/>
    <property type="match status" value="2"/>
</dbReference>
<dbReference type="SUPFAM" id="SSF63411">
    <property type="entry name" value="LuxS/MPP-like metallohydrolase"/>
    <property type="match status" value="2"/>
</dbReference>
<dbReference type="PANTHER" id="PTHR11851">
    <property type="entry name" value="METALLOPROTEASE"/>
    <property type="match status" value="1"/>
</dbReference>
<dbReference type="Pfam" id="PF00675">
    <property type="entry name" value="Peptidase_M16"/>
    <property type="match status" value="1"/>
</dbReference>
<comment type="similarity">
    <text evidence="2 3">Belongs to the peptidase M16 family.</text>
</comment>
<accession>A0A0J1BMZ5</accession>
<dbReference type="AlphaFoldDB" id="A0A0J1BMZ5"/>
<evidence type="ECO:0000256" key="2">
    <source>
        <dbReference type="ARBA" id="ARBA00007261"/>
    </source>
</evidence>
<dbReference type="PATRIC" id="fig|595434.4.peg.50"/>
<evidence type="ECO:0000256" key="3">
    <source>
        <dbReference type="RuleBase" id="RU004447"/>
    </source>
</evidence>
<reference evidence="6" key="1">
    <citation type="submission" date="2015-05" db="EMBL/GenBank/DDBJ databases">
        <title>Permanent draft genome of Rhodopirellula islandicus K833.</title>
        <authorList>
            <person name="Kizina J."/>
            <person name="Richter M."/>
            <person name="Glockner F.O."/>
            <person name="Harder J."/>
        </authorList>
    </citation>
    <scope>NUCLEOTIDE SEQUENCE [LARGE SCALE GENOMIC DNA]</scope>
    <source>
        <strain evidence="6">K833</strain>
    </source>
</reference>
<evidence type="ECO:0000313" key="7">
    <source>
        <dbReference type="Proteomes" id="UP000036367"/>
    </source>
</evidence>
<gene>
    <name evidence="6" type="ORF">RISK_000051</name>
</gene>
<feature type="domain" description="Peptidase M16 N-terminal" evidence="4">
    <location>
        <begin position="29"/>
        <end position="165"/>
    </location>
</feature>
<evidence type="ECO:0000313" key="6">
    <source>
        <dbReference type="EMBL" id="KLU07872.1"/>
    </source>
</evidence>
<dbReference type="GO" id="GO:0004222">
    <property type="term" value="F:metalloendopeptidase activity"/>
    <property type="evidence" value="ECO:0007669"/>
    <property type="project" value="InterPro"/>
</dbReference>
<protein>
    <submittedName>
        <fullName evidence="6">Zinc protease</fullName>
    </submittedName>
</protein>
<evidence type="ECO:0000259" key="4">
    <source>
        <dbReference type="Pfam" id="PF00675"/>
    </source>
</evidence>
<dbReference type="OrthoDB" id="9811314at2"/>
<proteinExistence type="inferred from homology"/>
<dbReference type="EMBL" id="LECT01000001">
    <property type="protein sequence ID" value="KLU07872.1"/>
    <property type="molecule type" value="Genomic_DNA"/>
</dbReference>